<dbReference type="InterPro" id="IPR036065">
    <property type="entry name" value="BolA-like_sf"/>
</dbReference>
<name>A0AA39XB75_9PEZI</name>
<gene>
    <name evidence="2" type="ORF">B0T17DRAFT_506549</name>
</gene>
<evidence type="ECO:0000313" key="2">
    <source>
        <dbReference type="EMBL" id="KAK0630045.1"/>
    </source>
</evidence>
<comment type="similarity">
    <text evidence="1">Belongs to the BolA/IbaG family.</text>
</comment>
<dbReference type="Gene3D" id="3.30.300.90">
    <property type="entry name" value="BolA-like"/>
    <property type="match status" value="1"/>
</dbReference>
<dbReference type="PANTHER" id="PTHR46230">
    <property type="match status" value="1"/>
</dbReference>
<dbReference type="Pfam" id="PF01722">
    <property type="entry name" value="BolA"/>
    <property type="match status" value="1"/>
</dbReference>
<evidence type="ECO:0000256" key="1">
    <source>
        <dbReference type="RuleBase" id="RU003860"/>
    </source>
</evidence>
<keyword evidence="3" id="KW-1185">Reference proteome</keyword>
<evidence type="ECO:0000313" key="3">
    <source>
        <dbReference type="Proteomes" id="UP001174934"/>
    </source>
</evidence>
<dbReference type="SUPFAM" id="SSF82657">
    <property type="entry name" value="BolA-like"/>
    <property type="match status" value="1"/>
</dbReference>
<dbReference type="AlphaFoldDB" id="A0AA39XB75"/>
<organism evidence="2 3">
    <name type="scientific">Bombardia bombarda</name>
    <dbReference type="NCBI Taxonomy" id="252184"/>
    <lineage>
        <taxon>Eukaryota</taxon>
        <taxon>Fungi</taxon>
        <taxon>Dikarya</taxon>
        <taxon>Ascomycota</taxon>
        <taxon>Pezizomycotina</taxon>
        <taxon>Sordariomycetes</taxon>
        <taxon>Sordariomycetidae</taxon>
        <taxon>Sordariales</taxon>
        <taxon>Lasiosphaeriaceae</taxon>
        <taxon>Bombardia</taxon>
    </lineage>
</organism>
<sequence length="118" mass="13356">MASSSRTPVEDTIREKITAELKKRDATVSKLEIHNDSHLHAHHKAMEDSTSGETHFRVVLVSDAFESPEYAKKLARHRFINGLLKEDMKREGGIHALQLLTLTPKEEEERTRAKEAAA</sequence>
<accession>A0AA39XB75</accession>
<dbReference type="EMBL" id="JAULSR010000002">
    <property type="protein sequence ID" value="KAK0630045.1"/>
    <property type="molecule type" value="Genomic_DNA"/>
</dbReference>
<protein>
    <submittedName>
        <fullName evidence="2">Bola-like protein</fullName>
    </submittedName>
</protein>
<dbReference type="PIRSF" id="PIRSF003113">
    <property type="entry name" value="BolA"/>
    <property type="match status" value="1"/>
</dbReference>
<dbReference type="GO" id="GO:0005759">
    <property type="term" value="C:mitochondrial matrix"/>
    <property type="evidence" value="ECO:0007669"/>
    <property type="project" value="TreeGrafter"/>
</dbReference>
<dbReference type="InterPro" id="IPR002634">
    <property type="entry name" value="BolA"/>
</dbReference>
<dbReference type="PANTHER" id="PTHR46230:SF7">
    <property type="entry name" value="BOLA-LIKE PROTEIN 1"/>
    <property type="match status" value="1"/>
</dbReference>
<dbReference type="Proteomes" id="UP001174934">
    <property type="component" value="Unassembled WGS sequence"/>
</dbReference>
<reference evidence="2" key="1">
    <citation type="submission" date="2023-06" db="EMBL/GenBank/DDBJ databases">
        <title>Genome-scale phylogeny and comparative genomics of the fungal order Sordariales.</title>
        <authorList>
            <consortium name="Lawrence Berkeley National Laboratory"/>
            <person name="Hensen N."/>
            <person name="Bonometti L."/>
            <person name="Westerberg I."/>
            <person name="Brannstrom I.O."/>
            <person name="Guillou S."/>
            <person name="Cros-Aarteil S."/>
            <person name="Calhoun S."/>
            <person name="Haridas S."/>
            <person name="Kuo A."/>
            <person name="Mondo S."/>
            <person name="Pangilinan J."/>
            <person name="Riley R."/>
            <person name="LaButti K."/>
            <person name="Andreopoulos B."/>
            <person name="Lipzen A."/>
            <person name="Chen C."/>
            <person name="Yanf M."/>
            <person name="Daum C."/>
            <person name="Ng V."/>
            <person name="Clum A."/>
            <person name="Steindorff A."/>
            <person name="Ohm R."/>
            <person name="Martin F."/>
            <person name="Silar P."/>
            <person name="Natvig D."/>
            <person name="Lalanne C."/>
            <person name="Gautier V."/>
            <person name="Ament-velasquez S.L."/>
            <person name="Kruys A."/>
            <person name="Hutchinson M.I."/>
            <person name="Powell A.J."/>
            <person name="Barry K."/>
            <person name="Miller A.N."/>
            <person name="Grigoriev I.V."/>
            <person name="Debuchy R."/>
            <person name="Gladieux P."/>
            <person name="Thoren M.H."/>
            <person name="Johannesson H."/>
        </authorList>
    </citation>
    <scope>NUCLEOTIDE SEQUENCE</scope>
    <source>
        <strain evidence="2">SMH3391-2</strain>
    </source>
</reference>
<dbReference type="GO" id="GO:0044572">
    <property type="term" value="P:[4Fe-4S] cluster assembly"/>
    <property type="evidence" value="ECO:0007669"/>
    <property type="project" value="TreeGrafter"/>
</dbReference>
<comment type="caution">
    <text evidence="2">The sequence shown here is derived from an EMBL/GenBank/DDBJ whole genome shotgun (WGS) entry which is preliminary data.</text>
</comment>
<proteinExistence type="inferred from homology"/>